<feature type="transmembrane region" description="Helical" evidence="8">
    <location>
        <begin position="338"/>
        <end position="360"/>
    </location>
</feature>
<evidence type="ECO:0000259" key="9">
    <source>
        <dbReference type="Pfam" id="PF13813"/>
    </source>
</evidence>
<proteinExistence type="inferred from homology"/>
<keyword evidence="11" id="KW-1185">Reference proteome</keyword>
<dbReference type="Proteomes" id="UP000886653">
    <property type="component" value="Unassembled WGS sequence"/>
</dbReference>
<dbReference type="GO" id="GO:0006629">
    <property type="term" value="P:lipid metabolic process"/>
    <property type="evidence" value="ECO:0007669"/>
    <property type="project" value="InterPro"/>
</dbReference>
<dbReference type="AlphaFoldDB" id="A0A9P6NHX1"/>
<keyword evidence="5 8" id="KW-0812">Transmembrane</keyword>
<accession>A0A9P6NHX1</accession>
<gene>
    <name evidence="10" type="ORF">CROQUDRAFT_65603</name>
</gene>
<dbReference type="GO" id="GO:0008374">
    <property type="term" value="F:O-acyltransferase activity"/>
    <property type="evidence" value="ECO:0007669"/>
    <property type="project" value="InterPro"/>
</dbReference>
<comment type="pathway">
    <text evidence="2">Secondary metabolite biosynthesis.</text>
</comment>
<evidence type="ECO:0000256" key="7">
    <source>
        <dbReference type="ARBA" id="ARBA00023136"/>
    </source>
</evidence>
<comment type="caution">
    <text evidence="10">The sequence shown here is derived from an EMBL/GenBank/DDBJ whole genome shotgun (WGS) entry which is preliminary data.</text>
</comment>
<feature type="domain" description="Wax synthase" evidence="9">
    <location>
        <begin position="285"/>
        <end position="369"/>
    </location>
</feature>
<evidence type="ECO:0000256" key="2">
    <source>
        <dbReference type="ARBA" id="ARBA00005179"/>
    </source>
</evidence>
<protein>
    <recommendedName>
        <fullName evidence="9">Wax synthase domain-containing protein</fullName>
    </recommendedName>
</protein>
<reference evidence="10" key="1">
    <citation type="submission" date="2013-11" db="EMBL/GenBank/DDBJ databases">
        <title>Genome sequence of the fusiform rust pathogen reveals effectors for host alternation and coevolution with pine.</title>
        <authorList>
            <consortium name="DOE Joint Genome Institute"/>
            <person name="Smith K."/>
            <person name="Pendleton A."/>
            <person name="Kubisiak T."/>
            <person name="Anderson C."/>
            <person name="Salamov A."/>
            <person name="Aerts A."/>
            <person name="Riley R."/>
            <person name="Clum A."/>
            <person name="Lindquist E."/>
            <person name="Ence D."/>
            <person name="Campbell M."/>
            <person name="Kronenberg Z."/>
            <person name="Feau N."/>
            <person name="Dhillon B."/>
            <person name="Hamelin R."/>
            <person name="Burleigh J."/>
            <person name="Smith J."/>
            <person name="Yandell M."/>
            <person name="Nelson C."/>
            <person name="Grigoriev I."/>
            <person name="Davis J."/>
        </authorList>
    </citation>
    <scope>NUCLEOTIDE SEQUENCE</scope>
    <source>
        <strain evidence="10">G11</strain>
    </source>
</reference>
<feature type="transmembrane region" description="Helical" evidence="8">
    <location>
        <begin position="366"/>
        <end position="388"/>
    </location>
</feature>
<keyword evidence="7 8" id="KW-0472">Membrane</keyword>
<dbReference type="PANTHER" id="PTHR31595:SF57">
    <property type="entry name" value="OS04G0481900 PROTEIN"/>
    <property type="match status" value="1"/>
</dbReference>
<dbReference type="EMBL" id="MU167306">
    <property type="protein sequence ID" value="KAG0143945.1"/>
    <property type="molecule type" value="Genomic_DNA"/>
</dbReference>
<name>A0A9P6NHX1_9BASI</name>
<dbReference type="PANTHER" id="PTHR31595">
    <property type="entry name" value="LONG-CHAIN-ALCOHOL O-FATTY-ACYLTRANSFERASE 3-RELATED"/>
    <property type="match status" value="1"/>
</dbReference>
<evidence type="ECO:0000256" key="3">
    <source>
        <dbReference type="ARBA" id="ARBA00007282"/>
    </source>
</evidence>
<organism evidence="10 11">
    <name type="scientific">Cronartium quercuum f. sp. fusiforme G11</name>
    <dbReference type="NCBI Taxonomy" id="708437"/>
    <lineage>
        <taxon>Eukaryota</taxon>
        <taxon>Fungi</taxon>
        <taxon>Dikarya</taxon>
        <taxon>Basidiomycota</taxon>
        <taxon>Pucciniomycotina</taxon>
        <taxon>Pucciniomycetes</taxon>
        <taxon>Pucciniales</taxon>
        <taxon>Coleosporiaceae</taxon>
        <taxon>Cronartium</taxon>
    </lineage>
</organism>
<dbReference type="GO" id="GO:0016020">
    <property type="term" value="C:membrane"/>
    <property type="evidence" value="ECO:0007669"/>
    <property type="project" value="UniProtKB-SubCell"/>
</dbReference>
<dbReference type="OrthoDB" id="1077582at2759"/>
<feature type="transmembrane region" description="Helical" evidence="8">
    <location>
        <begin position="31"/>
        <end position="48"/>
    </location>
</feature>
<sequence length="449" mass="51193">MSSIIHHDQFASEITIENLTSFHQTAPARAFLPYILIILQGALLHPKFSHSTFARWTKMGLTPIIVTWGIGLPFLYSFMLSETANPWLNLMIALLPIWAAFKSLEWGFVSGSHGYRRPLKIINRMPRWEKVKGGEEEEYKKAQQEKPSNAFKLALWGILQMMSMRGLQLTWGPSAVPNNRSISSLVRRLFRVTIPLNATLSFILLTRDSPLGTPTSGLMSIGVPNFTGLEFISETLYTFAFGGWIASSMDTIYTSATLIGALIHRLAVWFRFPEELLELFDPINCPPIFDSPYKSTSLSELWGKRWQTLLQRLFLITGKKPMIWVAKKFGAKEKTQKLLGFFGVFASSGILHEYAAYALAPQDAPLWAFRSFPGAFFFFMIQPIGILLEPKIIPWIPKRLGGGTLWVLIFSLLTAYPYRVYFLGEVMLHAKMRPLSEWSWMYTLSPFKW</sequence>
<evidence type="ECO:0000256" key="8">
    <source>
        <dbReference type="SAM" id="Phobius"/>
    </source>
</evidence>
<evidence type="ECO:0000256" key="6">
    <source>
        <dbReference type="ARBA" id="ARBA00022989"/>
    </source>
</evidence>
<dbReference type="Pfam" id="PF13813">
    <property type="entry name" value="MBOAT_2"/>
    <property type="match status" value="1"/>
</dbReference>
<evidence type="ECO:0000313" key="11">
    <source>
        <dbReference type="Proteomes" id="UP000886653"/>
    </source>
</evidence>
<evidence type="ECO:0000256" key="5">
    <source>
        <dbReference type="ARBA" id="ARBA00022692"/>
    </source>
</evidence>
<comment type="subcellular location">
    <subcellularLocation>
        <location evidence="1">Membrane</location>
        <topology evidence="1">Multi-pass membrane protein</topology>
    </subcellularLocation>
</comment>
<evidence type="ECO:0000256" key="1">
    <source>
        <dbReference type="ARBA" id="ARBA00004141"/>
    </source>
</evidence>
<evidence type="ECO:0000313" key="10">
    <source>
        <dbReference type="EMBL" id="KAG0143945.1"/>
    </source>
</evidence>
<comment type="similarity">
    <text evidence="3">Belongs to the wax synthase family.</text>
</comment>
<dbReference type="InterPro" id="IPR044851">
    <property type="entry name" value="Wax_synthase"/>
</dbReference>
<keyword evidence="4" id="KW-0808">Transferase</keyword>
<feature type="transmembrane region" description="Helical" evidence="8">
    <location>
        <begin position="60"/>
        <end position="81"/>
    </location>
</feature>
<keyword evidence="6 8" id="KW-1133">Transmembrane helix</keyword>
<dbReference type="InterPro" id="IPR032805">
    <property type="entry name" value="Wax_synthase_dom"/>
</dbReference>
<evidence type="ECO:0000256" key="4">
    <source>
        <dbReference type="ARBA" id="ARBA00022679"/>
    </source>
</evidence>
<feature type="transmembrane region" description="Helical" evidence="8">
    <location>
        <begin position="400"/>
        <end position="418"/>
    </location>
</feature>